<evidence type="ECO:0000313" key="1">
    <source>
        <dbReference type="EMBL" id="KAA6379078.1"/>
    </source>
</evidence>
<dbReference type="EMBL" id="SNRW01008721">
    <property type="protein sequence ID" value="KAA6379078.1"/>
    <property type="molecule type" value="Genomic_DNA"/>
</dbReference>
<evidence type="ECO:0000313" key="2">
    <source>
        <dbReference type="Proteomes" id="UP000324800"/>
    </source>
</evidence>
<sequence>MLHVVVDKAREAKREGKEYGGSFMIFGEAETEQENNEIALRRKVELMSQYKYSFEEVEKEDIQRIEIENYKHKEAKAVLNKLKNGGIAIVRENEVIPQQISFNEMINLKGVTEEQIAKFFIGKDIIEFAGVGIKNLPKDIKVEAMSQGPFKLYKSDNQERKGEEITQLIPWSI</sequence>
<reference evidence="1 2" key="1">
    <citation type="submission" date="2019-03" db="EMBL/GenBank/DDBJ databases">
        <title>Single cell metagenomics reveals metabolic interactions within the superorganism composed of flagellate Streblomastix strix and complex community of Bacteroidetes bacteria on its surface.</title>
        <authorList>
            <person name="Treitli S.C."/>
            <person name="Kolisko M."/>
            <person name="Husnik F."/>
            <person name="Keeling P."/>
            <person name="Hampl V."/>
        </authorList>
    </citation>
    <scope>NUCLEOTIDE SEQUENCE [LARGE SCALE GENOMIC DNA]</scope>
    <source>
        <strain evidence="1">ST1C</strain>
    </source>
</reference>
<protein>
    <submittedName>
        <fullName evidence="1">Uncharacterized protein</fullName>
    </submittedName>
</protein>
<accession>A0A5J4V970</accession>
<name>A0A5J4V970_9EUKA</name>
<organism evidence="1 2">
    <name type="scientific">Streblomastix strix</name>
    <dbReference type="NCBI Taxonomy" id="222440"/>
    <lineage>
        <taxon>Eukaryota</taxon>
        <taxon>Metamonada</taxon>
        <taxon>Preaxostyla</taxon>
        <taxon>Oxymonadida</taxon>
        <taxon>Streblomastigidae</taxon>
        <taxon>Streblomastix</taxon>
    </lineage>
</organism>
<dbReference type="AlphaFoldDB" id="A0A5J4V970"/>
<comment type="caution">
    <text evidence="1">The sequence shown here is derived from an EMBL/GenBank/DDBJ whole genome shotgun (WGS) entry which is preliminary data.</text>
</comment>
<proteinExistence type="predicted"/>
<gene>
    <name evidence="1" type="ORF">EZS28_025396</name>
</gene>
<dbReference type="Proteomes" id="UP000324800">
    <property type="component" value="Unassembled WGS sequence"/>
</dbReference>